<comment type="caution">
    <text evidence="2">The sequence shown here is derived from an EMBL/GenBank/DDBJ whole genome shotgun (WGS) entry which is preliminary data.</text>
</comment>
<evidence type="ECO:0000256" key="1">
    <source>
        <dbReference type="SAM" id="SignalP"/>
    </source>
</evidence>
<dbReference type="Proteomes" id="UP001295423">
    <property type="component" value="Unassembled WGS sequence"/>
</dbReference>
<sequence length="516" mass="57976">MNRRRLPTFFLIQCCLILPNGGNAFVPCMARPSVFPVPAPESSPDINTPTTSGLPKRPSALFYNPLEFDDESEGKEGRMESVRRLQKSYYVNEPGFAPLRHGVLSSLPLWMEDYTELPGLQRVMDVRDPQLINLVLKIVAGPKPWYFGHVNKEDSDYDDDNSYDDDEILDSTIGTLMQISDYSLVKATGILEIGVQALGRFCAIEGTTLNVAGMKQVGVELLPDLELVEAHYHSAKEAIATFDLALNQNAKGAACAGAVAEAAEWHEYEFEPMKLKAKNGNADQGVSRLNAKVESSSNTVVSDAMEEYLIQSPDDAHEGECMLSFDDDEEKDGSLEVSELPPLEETTMMIQTFGLERDVWIQLDTLLHYLRLLDPKTNTNMPIPSQILALLPKDPPKPWPKTFTLTKYNQKMKNLQSLVSRNKSKLMLDKKIKLDTMEAASDYPALRRSRRLSYTVWILVEDLMSAYSDLIGTQRMILSRQDILEMTSISQRLFLARRKLEEINTVLSKVVGDEEV</sequence>
<dbReference type="EMBL" id="CAKOGP040001836">
    <property type="protein sequence ID" value="CAJ1953654.1"/>
    <property type="molecule type" value="Genomic_DNA"/>
</dbReference>
<name>A0AAD2FUV0_9STRA</name>
<reference evidence="2" key="1">
    <citation type="submission" date="2023-08" db="EMBL/GenBank/DDBJ databases">
        <authorList>
            <person name="Audoor S."/>
            <person name="Bilcke G."/>
        </authorList>
    </citation>
    <scope>NUCLEOTIDE SEQUENCE</scope>
</reference>
<accession>A0AAD2FUV0</accession>
<evidence type="ECO:0008006" key="4">
    <source>
        <dbReference type="Google" id="ProtNLM"/>
    </source>
</evidence>
<gene>
    <name evidence="2" type="ORF">CYCCA115_LOCUS14257</name>
</gene>
<feature type="signal peptide" evidence="1">
    <location>
        <begin position="1"/>
        <end position="24"/>
    </location>
</feature>
<dbReference type="AlphaFoldDB" id="A0AAD2FUV0"/>
<organism evidence="2 3">
    <name type="scientific">Cylindrotheca closterium</name>
    <dbReference type="NCBI Taxonomy" id="2856"/>
    <lineage>
        <taxon>Eukaryota</taxon>
        <taxon>Sar</taxon>
        <taxon>Stramenopiles</taxon>
        <taxon>Ochrophyta</taxon>
        <taxon>Bacillariophyta</taxon>
        <taxon>Bacillariophyceae</taxon>
        <taxon>Bacillariophycidae</taxon>
        <taxon>Bacillariales</taxon>
        <taxon>Bacillariaceae</taxon>
        <taxon>Cylindrotheca</taxon>
    </lineage>
</organism>
<evidence type="ECO:0000313" key="3">
    <source>
        <dbReference type="Proteomes" id="UP001295423"/>
    </source>
</evidence>
<keyword evidence="3" id="KW-1185">Reference proteome</keyword>
<proteinExistence type="predicted"/>
<protein>
    <recommendedName>
        <fullName evidence="4">Rubisco LSMT substrate-binding domain-containing protein</fullName>
    </recommendedName>
</protein>
<keyword evidence="1" id="KW-0732">Signal</keyword>
<evidence type="ECO:0000313" key="2">
    <source>
        <dbReference type="EMBL" id="CAJ1953654.1"/>
    </source>
</evidence>
<feature type="chain" id="PRO_5042090122" description="Rubisco LSMT substrate-binding domain-containing protein" evidence="1">
    <location>
        <begin position="25"/>
        <end position="516"/>
    </location>
</feature>